<dbReference type="Proteomes" id="UP000509510">
    <property type="component" value="Chromosome I"/>
</dbReference>
<dbReference type="AlphaFoldDB" id="A0A7H8QK78"/>
<sequence>MRDYIPLVNLQHSADSLATVAFYNTEQYTQKASSVIQGYYHLPYTGAEHSKGDGADEAAKYSKAFVKGHKLAVKVANLINHGGSTLPVPLKVTGSGLVGGSPCEGHARLSEGITWFEKTHFHHHPLKPEGSNFTATHYLHFSTPLAHIIPGAEGRTQPMDLVQEITLISGMCLWTSKIIQASMPRGQRLDAQRLLSTKITLYEVEYLSRAVPVIADLATAISVNNPSKPTGLNICLDIPSFHYYHSLEERLRDGCCTFFEALRWMHAVEKRHRQLSQVFCRLLDHELSRRRGVHCRSRKPGVQISPLANLVYQFICDSLANNVFPDVNDILRILQSEDRTWAQFYALVPVNEQVTDFQGLSYLFYVYQVLRPALERDQVNVTQSSDAKTRLLISIDDAFERRIYSRSQKFLKKLRASLPPSAVVPYLLEVYLCRRIFINRNELGSNLYLDDPSPEPTVLRSVQGLVPEGKQQLVRAQDRQKSWSETVELDALDVVEGLYGSHIADVLKNFLAEVGLGY</sequence>
<reference evidence="2" key="1">
    <citation type="submission" date="2020-06" db="EMBL/GenBank/DDBJ databases">
        <title>A chromosome-scale genome assembly of Talaromyces rugulosus W13939.</title>
        <authorList>
            <person name="Wang B."/>
            <person name="Guo L."/>
            <person name="Ye K."/>
            <person name="Wang L."/>
        </authorList>
    </citation>
    <scope>NUCLEOTIDE SEQUENCE [LARGE SCALE GENOMIC DNA]</scope>
    <source>
        <strain evidence="2">W13939</strain>
    </source>
</reference>
<keyword evidence="2" id="KW-1185">Reference proteome</keyword>
<evidence type="ECO:0000313" key="1">
    <source>
        <dbReference type="EMBL" id="QKX54314.1"/>
    </source>
</evidence>
<name>A0A7H8QK78_TALRU</name>
<dbReference type="EMBL" id="CP055898">
    <property type="protein sequence ID" value="QKX54314.1"/>
    <property type="molecule type" value="Genomic_DNA"/>
</dbReference>
<accession>A0A7H8QK78</accession>
<proteinExistence type="predicted"/>
<dbReference type="KEGG" id="trg:TRUGW13939_01400"/>
<organism evidence="1 2">
    <name type="scientific">Talaromyces rugulosus</name>
    <name type="common">Penicillium rugulosum</name>
    <dbReference type="NCBI Taxonomy" id="121627"/>
    <lineage>
        <taxon>Eukaryota</taxon>
        <taxon>Fungi</taxon>
        <taxon>Dikarya</taxon>
        <taxon>Ascomycota</taxon>
        <taxon>Pezizomycotina</taxon>
        <taxon>Eurotiomycetes</taxon>
        <taxon>Eurotiomycetidae</taxon>
        <taxon>Eurotiales</taxon>
        <taxon>Trichocomaceae</taxon>
        <taxon>Talaromyces</taxon>
        <taxon>Talaromyces sect. Islandici</taxon>
    </lineage>
</organism>
<gene>
    <name evidence="1" type="ORF">TRUGW13939_01400</name>
</gene>
<dbReference type="GeneID" id="55988911"/>
<dbReference type="OrthoDB" id="5421738at2759"/>
<protein>
    <submittedName>
        <fullName evidence="1">Uncharacterized protein</fullName>
    </submittedName>
</protein>
<dbReference type="RefSeq" id="XP_035340493.1">
    <property type="nucleotide sequence ID" value="XM_035484600.1"/>
</dbReference>
<evidence type="ECO:0000313" key="2">
    <source>
        <dbReference type="Proteomes" id="UP000509510"/>
    </source>
</evidence>